<evidence type="ECO:0000313" key="2">
    <source>
        <dbReference type="EMBL" id="KAI9192467.1"/>
    </source>
</evidence>
<feature type="region of interest" description="Disordered" evidence="1">
    <location>
        <begin position="200"/>
        <end position="229"/>
    </location>
</feature>
<reference evidence="2" key="2">
    <citation type="submission" date="2023-02" db="EMBL/GenBank/DDBJ databases">
        <authorList>
            <person name="Swenson N.G."/>
            <person name="Wegrzyn J.L."/>
            <person name="Mcevoy S.L."/>
        </authorList>
    </citation>
    <scope>NUCLEOTIDE SEQUENCE</scope>
    <source>
        <strain evidence="2">91603</strain>
        <tissue evidence="2">Leaf</tissue>
    </source>
</reference>
<proteinExistence type="predicted"/>
<dbReference type="AlphaFoldDB" id="A0AAD5P075"/>
<evidence type="ECO:0000256" key="1">
    <source>
        <dbReference type="SAM" id="MobiDB-lite"/>
    </source>
</evidence>
<accession>A0AAD5P075</accession>
<sequence length="229" mass="24471">MPDKDHFVSNNFQYKDALAKRCSAVNDGVLQVGLCGNQKTDGSLKNVNLKGKGIQFNLGRKPISKVHNGKLIIGKSKGPNVDSQLVSEDSGSSSSYEDCEEGRMVAIQKNRGEIYGAGLDRLKDSNIVIDLGCVMTTDDFPIKSGNATLVHDKIATVVEVGSKVRASSPGNSFSHIFETPLPLQVPNGVSSSQVARSATKRITSKKGGSCRSSIKSCGMKTRKDKSLLP</sequence>
<evidence type="ECO:0000313" key="3">
    <source>
        <dbReference type="Proteomes" id="UP001064489"/>
    </source>
</evidence>
<organism evidence="2 3">
    <name type="scientific">Acer negundo</name>
    <name type="common">Box elder</name>
    <dbReference type="NCBI Taxonomy" id="4023"/>
    <lineage>
        <taxon>Eukaryota</taxon>
        <taxon>Viridiplantae</taxon>
        <taxon>Streptophyta</taxon>
        <taxon>Embryophyta</taxon>
        <taxon>Tracheophyta</taxon>
        <taxon>Spermatophyta</taxon>
        <taxon>Magnoliopsida</taxon>
        <taxon>eudicotyledons</taxon>
        <taxon>Gunneridae</taxon>
        <taxon>Pentapetalae</taxon>
        <taxon>rosids</taxon>
        <taxon>malvids</taxon>
        <taxon>Sapindales</taxon>
        <taxon>Sapindaceae</taxon>
        <taxon>Hippocastanoideae</taxon>
        <taxon>Acereae</taxon>
        <taxon>Acer</taxon>
    </lineage>
</organism>
<protein>
    <submittedName>
        <fullName evidence="2">Uncharacterized protein</fullName>
    </submittedName>
</protein>
<comment type="caution">
    <text evidence="2">The sequence shown here is derived from an EMBL/GenBank/DDBJ whole genome shotgun (WGS) entry which is preliminary data.</text>
</comment>
<keyword evidence="3" id="KW-1185">Reference proteome</keyword>
<reference evidence="2" key="1">
    <citation type="journal article" date="2022" name="Plant J.">
        <title>Strategies of tolerance reflected in two North American maple genomes.</title>
        <authorList>
            <person name="McEvoy S.L."/>
            <person name="Sezen U.U."/>
            <person name="Trouern-Trend A."/>
            <person name="McMahon S.M."/>
            <person name="Schaberg P.G."/>
            <person name="Yang J."/>
            <person name="Wegrzyn J.L."/>
            <person name="Swenson N.G."/>
        </authorList>
    </citation>
    <scope>NUCLEOTIDE SEQUENCE</scope>
    <source>
        <strain evidence="2">91603</strain>
    </source>
</reference>
<gene>
    <name evidence="2" type="ORF">LWI28_023266</name>
</gene>
<dbReference type="EMBL" id="JAJSOW010000004">
    <property type="protein sequence ID" value="KAI9192467.1"/>
    <property type="molecule type" value="Genomic_DNA"/>
</dbReference>
<dbReference type="Proteomes" id="UP001064489">
    <property type="component" value="Chromosome 6"/>
</dbReference>
<name>A0AAD5P075_ACENE</name>